<evidence type="ECO:0000313" key="2">
    <source>
        <dbReference type="WBParaSite" id="MhA1_Contig712.frz3.gene8"/>
    </source>
</evidence>
<evidence type="ECO:0000313" key="1">
    <source>
        <dbReference type="Proteomes" id="UP000095281"/>
    </source>
</evidence>
<accession>A0A1I8BXE8</accession>
<keyword evidence="1" id="KW-1185">Reference proteome</keyword>
<dbReference type="Proteomes" id="UP000095281">
    <property type="component" value="Unplaced"/>
</dbReference>
<proteinExistence type="predicted"/>
<protein>
    <submittedName>
        <fullName evidence="2">Uncharacterized protein</fullName>
    </submittedName>
</protein>
<sequence length="149" mass="17478">MMLSIFVFNFSLQIVKIQNLFCFIFILLIGNGAFCKDIHYINKSLRLQVKNFLKENLPKCRNVQTNEALFHLFQGLSFFNDHYRFGGIFDYCIEKELIKSTINVSNIFGIIENQELLINAKKYVECAEAIYSTYIHMDKDERQNNDGIL</sequence>
<organism evidence="1 2">
    <name type="scientific">Meloidogyne hapla</name>
    <name type="common">Root-knot nematode worm</name>
    <dbReference type="NCBI Taxonomy" id="6305"/>
    <lineage>
        <taxon>Eukaryota</taxon>
        <taxon>Metazoa</taxon>
        <taxon>Ecdysozoa</taxon>
        <taxon>Nematoda</taxon>
        <taxon>Chromadorea</taxon>
        <taxon>Rhabditida</taxon>
        <taxon>Tylenchina</taxon>
        <taxon>Tylenchomorpha</taxon>
        <taxon>Tylenchoidea</taxon>
        <taxon>Meloidogynidae</taxon>
        <taxon>Meloidogyninae</taxon>
        <taxon>Meloidogyne</taxon>
    </lineage>
</organism>
<reference evidence="2" key="1">
    <citation type="submission" date="2016-11" db="UniProtKB">
        <authorList>
            <consortium name="WormBaseParasite"/>
        </authorList>
    </citation>
    <scope>IDENTIFICATION</scope>
</reference>
<dbReference type="WBParaSite" id="MhA1_Contig712.frz3.gene8">
    <property type="protein sequence ID" value="MhA1_Contig712.frz3.gene8"/>
    <property type="gene ID" value="MhA1_Contig712.frz3.gene8"/>
</dbReference>
<name>A0A1I8BXE8_MELHA</name>
<dbReference type="AlphaFoldDB" id="A0A1I8BXE8"/>